<sequence>MRKLIVLMSIVIFFVTFVKGQSTSLYTSTGALKINPTYKIKTDYLKYITIYENENVFHQIYENIDYPKKCYENRIGGLVIAKISLNRKNLSIVCTIEMARERLLGRAVIDAVYKSSLHLFKATPTDDEVVFYLPFKFEVESAKFNSELKKNELIKIEKAFHEGRMQLL</sequence>
<comment type="caution">
    <text evidence="1">The sequence shown here is derived from an EMBL/GenBank/DDBJ whole genome shotgun (WGS) entry which is preliminary data.</text>
</comment>
<evidence type="ECO:0000313" key="1">
    <source>
        <dbReference type="EMBL" id="MCW3804335.1"/>
    </source>
</evidence>
<evidence type="ECO:0000313" key="2">
    <source>
        <dbReference type="Proteomes" id="UP001207408"/>
    </source>
</evidence>
<dbReference type="Proteomes" id="UP001207408">
    <property type="component" value="Unassembled WGS sequence"/>
</dbReference>
<dbReference type="AlphaFoldDB" id="A0AAE3SI38"/>
<evidence type="ECO:0008006" key="3">
    <source>
        <dbReference type="Google" id="ProtNLM"/>
    </source>
</evidence>
<reference evidence="1" key="1">
    <citation type="submission" date="2022-10" db="EMBL/GenBank/DDBJ databases">
        <authorList>
            <person name="Yu W.X."/>
        </authorList>
    </citation>
    <scope>NUCLEOTIDE SEQUENCE</scope>
    <source>
        <strain evidence="1">D04</strain>
    </source>
</reference>
<proteinExistence type="predicted"/>
<name>A0AAE3SI38_9BACT</name>
<organism evidence="1 2">
    <name type="scientific">Plebeiibacterium marinum</name>
    <dbReference type="NCBI Taxonomy" id="2992111"/>
    <lineage>
        <taxon>Bacteria</taxon>
        <taxon>Pseudomonadati</taxon>
        <taxon>Bacteroidota</taxon>
        <taxon>Bacteroidia</taxon>
        <taxon>Marinilabiliales</taxon>
        <taxon>Marinilabiliaceae</taxon>
        <taxon>Plebeiibacterium</taxon>
    </lineage>
</organism>
<accession>A0AAE3SI38</accession>
<gene>
    <name evidence="1" type="ORF">OM074_01795</name>
</gene>
<dbReference type="EMBL" id="JAPDPI010000002">
    <property type="protein sequence ID" value="MCW3804335.1"/>
    <property type="molecule type" value="Genomic_DNA"/>
</dbReference>
<dbReference type="RefSeq" id="WP_301197556.1">
    <property type="nucleotide sequence ID" value="NZ_JAPDPI010000002.1"/>
</dbReference>
<protein>
    <recommendedName>
        <fullName evidence="3">TonB C-terminal domain-containing protein</fullName>
    </recommendedName>
</protein>
<keyword evidence="2" id="KW-1185">Reference proteome</keyword>